<evidence type="ECO:0008006" key="3">
    <source>
        <dbReference type="Google" id="ProtNLM"/>
    </source>
</evidence>
<protein>
    <recommendedName>
        <fullName evidence="3">Helix-turn-helix domain-containing protein</fullName>
    </recommendedName>
</protein>
<evidence type="ECO:0000313" key="2">
    <source>
        <dbReference type="Proteomes" id="UP000326570"/>
    </source>
</evidence>
<accession>A0A5N1J616</accession>
<dbReference type="AlphaFoldDB" id="A0A5N1J616"/>
<dbReference type="InterPro" id="IPR036388">
    <property type="entry name" value="WH-like_DNA-bd_sf"/>
</dbReference>
<organism evidence="1 2">
    <name type="scientific">Adhaeribacter soli</name>
    <dbReference type="NCBI Taxonomy" id="2607655"/>
    <lineage>
        <taxon>Bacteria</taxon>
        <taxon>Pseudomonadati</taxon>
        <taxon>Bacteroidota</taxon>
        <taxon>Cytophagia</taxon>
        <taxon>Cytophagales</taxon>
        <taxon>Hymenobacteraceae</taxon>
        <taxon>Adhaeribacter</taxon>
    </lineage>
</organism>
<dbReference type="EMBL" id="VTWT01000003">
    <property type="protein sequence ID" value="KAA9340142.1"/>
    <property type="molecule type" value="Genomic_DNA"/>
</dbReference>
<name>A0A5N1J616_9BACT</name>
<sequence>MKVFNRPKNKAILPAEVRFHPDLNDGEILAYGEIAALCGKKTFCWPKNNHLAQLLNKSTKTISRAIKKLTDLKLITVKSNPEKGDRREIHLLPLPGTSETQVTDKNVQGGGHLWEEKPDSLLIVFNNDISNDRSESILPAQKLKKEVEFFKDSGLLPTKDDIRNIMGKVPSTLTKGLDLDLEANKFYLYYKSNGWKIGSSKMVCLPSAIEKWFLTALNFKKNVTTQRNTNQHKSFNYLAVGNYTGREF</sequence>
<keyword evidence="2" id="KW-1185">Reference proteome</keyword>
<dbReference type="Pfam" id="PF13730">
    <property type="entry name" value="HTH_36"/>
    <property type="match status" value="1"/>
</dbReference>
<dbReference type="SUPFAM" id="SSF46785">
    <property type="entry name" value="Winged helix' DNA-binding domain"/>
    <property type="match status" value="1"/>
</dbReference>
<reference evidence="1 2" key="1">
    <citation type="submission" date="2019-09" db="EMBL/GenBank/DDBJ databases">
        <title>Genome sequence of Adhaeribacter sp. M2.</title>
        <authorList>
            <person name="Srinivasan S."/>
        </authorList>
    </citation>
    <scope>NUCLEOTIDE SEQUENCE [LARGE SCALE GENOMIC DNA]</scope>
    <source>
        <strain evidence="1 2">M2</strain>
    </source>
</reference>
<dbReference type="Proteomes" id="UP000326570">
    <property type="component" value="Unassembled WGS sequence"/>
</dbReference>
<proteinExistence type="predicted"/>
<comment type="caution">
    <text evidence="1">The sequence shown here is derived from an EMBL/GenBank/DDBJ whole genome shotgun (WGS) entry which is preliminary data.</text>
</comment>
<gene>
    <name evidence="1" type="ORF">F0P94_07275</name>
</gene>
<dbReference type="InterPro" id="IPR036390">
    <property type="entry name" value="WH_DNA-bd_sf"/>
</dbReference>
<evidence type="ECO:0000313" key="1">
    <source>
        <dbReference type="EMBL" id="KAA9340142.1"/>
    </source>
</evidence>
<dbReference type="RefSeq" id="WP_150903214.1">
    <property type="nucleotide sequence ID" value="NZ_VTWT01000003.1"/>
</dbReference>
<dbReference type="Gene3D" id="1.10.10.10">
    <property type="entry name" value="Winged helix-like DNA-binding domain superfamily/Winged helix DNA-binding domain"/>
    <property type="match status" value="1"/>
</dbReference>